<organism evidence="2 3">
    <name type="scientific">Rhodopseudomonas pentothenatexigens</name>
    <dbReference type="NCBI Taxonomy" id="999699"/>
    <lineage>
        <taxon>Bacteria</taxon>
        <taxon>Pseudomonadati</taxon>
        <taxon>Pseudomonadota</taxon>
        <taxon>Alphaproteobacteria</taxon>
        <taxon>Hyphomicrobiales</taxon>
        <taxon>Nitrobacteraceae</taxon>
        <taxon>Rhodopseudomonas</taxon>
    </lineage>
</organism>
<evidence type="ECO:0000313" key="2">
    <source>
        <dbReference type="EMBL" id="SSW93108.1"/>
    </source>
</evidence>
<evidence type="ECO:0000313" key="1">
    <source>
        <dbReference type="EMBL" id="RED25780.1"/>
    </source>
</evidence>
<evidence type="ECO:0000313" key="3">
    <source>
        <dbReference type="Proteomes" id="UP000252631"/>
    </source>
</evidence>
<gene>
    <name evidence="1" type="ORF">BJ125_13013</name>
    <name evidence="2" type="ORF">SAMN05892882_13013</name>
</gene>
<protein>
    <submittedName>
        <fullName evidence="2">Uncharacterized protein</fullName>
    </submittedName>
</protein>
<accession>A0A336JUA6</accession>
<dbReference type="AlphaFoldDB" id="A0A336JUA6"/>
<dbReference type="Proteomes" id="UP000256343">
    <property type="component" value="Unassembled WGS sequence"/>
</dbReference>
<name>A0A336JUA6_9BRAD</name>
<dbReference type="Proteomes" id="UP000252631">
    <property type="component" value="Unassembled WGS sequence"/>
</dbReference>
<reference evidence="2 3" key="1">
    <citation type="submission" date="2017-08" db="EMBL/GenBank/DDBJ databases">
        <authorList>
            <person name="de Groot N.N."/>
        </authorList>
    </citation>
    <scope>NUCLEOTIDE SEQUENCE [LARGE SCALE GENOMIC DNA]</scope>
    <source>
        <strain evidence="2 3">JA575</strain>
    </source>
</reference>
<proteinExistence type="predicted"/>
<dbReference type="EMBL" id="QRDT01000030">
    <property type="protein sequence ID" value="RED25780.1"/>
    <property type="molecule type" value="Genomic_DNA"/>
</dbReference>
<keyword evidence="4" id="KW-1185">Reference proteome</keyword>
<sequence length="95" mass="10813">MKPDESSSLNRIERTERALVLLAYFIELDGDVHLPLFEKFEKELEEFKRMEGAKHRARRLLMAHSRDGGLNAMDSMNLSLSSNGGPLPYLGLPVR</sequence>
<dbReference type="EMBL" id="UFQQ01000030">
    <property type="protein sequence ID" value="SSW93108.1"/>
    <property type="molecule type" value="Genomic_DNA"/>
</dbReference>
<reference evidence="1 4" key="2">
    <citation type="submission" date="2018-07" db="EMBL/GenBank/DDBJ databases">
        <title>Genomic Encyclopedia of Archaeal and Bacterial Type Strains, Phase II (KMG-II): from individual species to whole genera.</title>
        <authorList>
            <person name="Goeker M."/>
        </authorList>
    </citation>
    <scope>NUCLEOTIDE SEQUENCE [LARGE SCALE GENOMIC DNA]</scope>
    <source>
        <strain evidence="1 4">JA575</strain>
    </source>
</reference>
<evidence type="ECO:0000313" key="4">
    <source>
        <dbReference type="Proteomes" id="UP000256343"/>
    </source>
</evidence>